<gene>
    <name evidence="1" type="ORF">CEUSTIGMA_g9509.t1</name>
</gene>
<accession>A0A250XG80</accession>
<name>A0A250XG80_9CHLO</name>
<keyword evidence="2" id="KW-1185">Reference proteome</keyword>
<evidence type="ECO:0000313" key="2">
    <source>
        <dbReference type="Proteomes" id="UP000232323"/>
    </source>
</evidence>
<dbReference type="EMBL" id="BEGY01000075">
    <property type="protein sequence ID" value="GAX82081.1"/>
    <property type="molecule type" value="Genomic_DNA"/>
</dbReference>
<organism evidence="1 2">
    <name type="scientific">Chlamydomonas eustigma</name>
    <dbReference type="NCBI Taxonomy" id="1157962"/>
    <lineage>
        <taxon>Eukaryota</taxon>
        <taxon>Viridiplantae</taxon>
        <taxon>Chlorophyta</taxon>
        <taxon>core chlorophytes</taxon>
        <taxon>Chlorophyceae</taxon>
        <taxon>CS clade</taxon>
        <taxon>Chlamydomonadales</taxon>
        <taxon>Chlamydomonadaceae</taxon>
        <taxon>Chlamydomonas</taxon>
    </lineage>
</organism>
<sequence>MASPSRSDTDSEATTVPVEDIPTKDLVRMQTHRPLCLVAKCTEDVNFFQTVQLELQRRRHCIEFDPADMIDDAELDEYL</sequence>
<evidence type="ECO:0000313" key="1">
    <source>
        <dbReference type="EMBL" id="GAX82081.1"/>
    </source>
</evidence>
<reference evidence="1 2" key="1">
    <citation type="submission" date="2017-08" db="EMBL/GenBank/DDBJ databases">
        <title>Acidophilic green algal genome provides insights into adaptation to an acidic environment.</title>
        <authorList>
            <person name="Hirooka S."/>
            <person name="Hirose Y."/>
            <person name="Kanesaki Y."/>
            <person name="Higuchi S."/>
            <person name="Fujiwara T."/>
            <person name="Onuma R."/>
            <person name="Era A."/>
            <person name="Ohbayashi R."/>
            <person name="Uzuka A."/>
            <person name="Nozaki H."/>
            <person name="Yoshikawa H."/>
            <person name="Miyagishima S.Y."/>
        </authorList>
    </citation>
    <scope>NUCLEOTIDE SEQUENCE [LARGE SCALE GENOMIC DNA]</scope>
    <source>
        <strain evidence="1 2">NIES-2499</strain>
    </source>
</reference>
<dbReference type="AlphaFoldDB" id="A0A250XG80"/>
<comment type="caution">
    <text evidence="1">The sequence shown here is derived from an EMBL/GenBank/DDBJ whole genome shotgun (WGS) entry which is preliminary data.</text>
</comment>
<proteinExistence type="predicted"/>
<protein>
    <submittedName>
        <fullName evidence="1">Uncharacterized protein</fullName>
    </submittedName>
</protein>
<dbReference type="Proteomes" id="UP000232323">
    <property type="component" value="Unassembled WGS sequence"/>
</dbReference>